<name>A0ABP8JJD8_9MICO</name>
<accession>A0ABP8JJD8</accession>
<evidence type="ECO:0000313" key="3">
    <source>
        <dbReference type="Proteomes" id="UP001500390"/>
    </source>
</evidence>
<evidence type="ECO:0000313" key="2">
    <source>
        <dbReference type="EMBL" id="GAA4391790.1"/>
    </source>
</evidence>
<evidence type="ECO:0000256" key="1">
    <source>
        <dbReference type="SAM" id="MobiDB-lite"/>
    </source>
</evidence>
<protein>
    <submittedName>
        <fullName evidence="2">Uncharacterized protein</fullName>
    </submittedName>
</protein>
<proteinExistence type="predicted"/>
<gene>
    <name evidence="2" type="ORF">GCM10023153_10180</name>
</gene>
<feature type="compositionally biased region" description="Polar residues" evidence="1">
    <location>
        <begin position="1"/>
        <end position="22"/>
    </location>
</feature>
<organism evidence="2 3">
    <name type="scientific">Ornithinibacter aureus</name>
    <dbReference type="NCBI Taxonomy" id="622664"/>
    <lineage>
        <taxon>Bacteria</taxon>
        <taxon>Bacillati</taxon>
        <taxon>Actinomycetota</taxon>
        <taxon>Actinomycetes</taxon>
        <taxon>Micrococcales</taxon>
        <taxon>Intrasporangiaceae</taxon>
        <taxon>Ornithinibacter</taxon>
    </lineage>
</organism>
<comment type="caution">
    <text evidence="2">The sequence shown here is derived from an EMBL/GenBank/DDBJ whole genome shotgun (WGS) entry which is preliminary data.</text>
</comment>
<dbReference type="EMBL" id="BAABFX010000019">
    <property type="protein sequence ID" value="GAA4391790.1"/>
    <property type="molecule type" value="Genomic_DNA"/>
</dbReference>
<keyword evidence="3" id="KW-1185">Reference proteome</keyword>
<sequence length="130" mass="13897">MGCQTLRQNQVADTELPQSQAHLEQHNTGEDRVDALEEVDQGVLPWASAKVTAAMNWTAFRLLKRKWPDTASIPGRAAGLEVGHAWRLISGCGCLVGPGVPSAAGGLSPAISNAWALRELNAFRGRDEPA</sequence>
<feature type="region of interest" description="Disordered" evidence="1">
    <location>
        <begin position="1"/>
        <end position="30"/>
    </location>
</feature>
<reference evidence="3" key="1">
    <citation type="journal article" date="2019" name="Int. J. Syst. Evol. Microbiol.">
        <title>The Global Catalogue of Microorganisms (GCM) 10K type strain sequencing project: providing services to taxonomists for standard genome sequencing and annotation.</title>
        <authorList>
            <consortium name="The Broad Institute Genomics Platform"/>
            <consortium name="The Broad Institute Genome Sequencing Center for Infectious Disease"/>
            <person name="Wu L."/>
            <person name="Ma J."/>
        </authorList>
    </citation>
    <scope>NUCLEOTIDE SEQUENCE [LARGE SCALE GENOMIC DNA]</scope>
    <source>
        <strain evidence="3">JCM 17738</strain>
    </source>
</reference>
<dbReference type="Proteomes" id="UP001500390">
    <property type="component" value="Unassembled WGS sequence"/>
</dbReference>